<dbReference type="GO" id="GO:0005886">
    <property type="term" value="C:plasma membrane"/>
    <property type="evidence" value="ECO:0007669"/>
    <property type="project" value="TreeGrafter"/>
</dbReference>
<name>A0AAD8A4I6_DIPPU</name>
<dbReference type="EMBL" id="JASPKZ010003843">
    <property type="protein sequence ID" value="KAJ9592218.1"/>
    <property type="molecule type" value="Genomic_DNA"/>
</dbReference>
<comment type="caution">
    <text evidence="7">The sequence shown here is derived from an EMBL/GenBank/DDBJ whole genome shotgun (WGS) entry which is preliminary data.</text>
</comment>
<evidence type="ECO:0000256" key="1">
    <source>
        <dbReference type="ARBA" id="ARBA00010609"/>
    </source>
</evidence>
<dbReference type="CDD" id="cd13858">
    <property type="entry name" value="CuRO_1_tcLCC2_insect_like"/>
    <property type="match status" value="1"/>
</dbReference>
<dbReference type="InterPro" id="IPR011706">
    <property type="entry name" value="Cu-oxidase_C"/>
</dbReference>
<evidence type="ECO:0000313" key="7">
    <source>
        <dbReference type="EMBL" id="KAJ9592218.1"/>
    </source>
</evidence>
<feature type="domain" description="Plastocyanin-like" evidence="5">
    <location>
        <begin position="28"/>
        <end position="74"/>
    </location>
</feature>
<feature type="domain" description="Plastocyanin-like" evidence="4">
    <location>
        <begin position="282"/>
        <end position="434"/>
    </location>
</feature>
<dbReference type="AlphaFoldDB" id="A0AAD8A4I6"/>
<dbReference type="Pfam" id="PF00394">
    <property type="entry name" value="Cu-oxidase"/>
    <property type="match status" value="1"/>
</dbReference>
<dbReference type="InterPro" id="IPR008972">
    <property type="entry name" value="Cupredoxin"/>
</dbReference>
<evidence type="ECO:0000259" key="5">
    <source>
        <dbReference type="Pfam" id="PF07731"/>
    </source>
</evidence>
<evidence type="ECO:0000256" key="2">
    <source>
        <dbReference type="ARBA" id="ARBA00022723"/>
    </source>
</evidence>
<dbReference type="FunFam" id="2.60.40.420:FF:000031">
    <property type="entry name" value="Laccase-2 isoform A"/>
    <property type="match status" value="1"/>
</dbReference>
<keyword evidence="2" id="KW-0479">Metal-binding</keyword>
<dbReference type="Pfam" id="PF07732">
    <property type="entry name" value="Cu-oxidase_3"/>
    <property type="match status" value="1"/>
</dbReference>
<evidence type="ECO:0008006" key="9">
    <source>
        <dbReference type="Google" id="ProtNLM"/>
    </source>
</evidence>
<dbReference type="Gene3D" id="2.60.40.420">
    <property type="entry name" value="Cupredoxins - blue copper proteins"/>
    <property type="match status" value="4"/>
</dbReference>
<keyword evidence="3" id="KW-0560">Oxidoreductase</keyword>
<evidence type="ECO:0000259" key="6">
    <source>
        <dbReference type="Pfam" id="PF07732"/>
    </source>
</evidence>
<dbReference type="PROSITE" id="PS00079">
    <property type="entry name" value="MULTICOPPER_OXIDASE1"/>
    <property type="match status" value="1"/>
</dbReference>
<dbReference type="FunFam" id="2.60.40.420:FF:000045">
    <property type="entry name" value="Laccase 2"/>
    <property type="match status" value="1"/>
</dbReference>
<dbReference type="InterPro" id="IPR011707">
    <property type="entry name" value="Cu-oxidase-like_N"/>
</dbReference>
<feature type="domain" description="Plastocyanin-like" evidence="6">
    <location>
        <begin position="153"/>
        <end position="268"/>
    </location>
</feature>
<gene>
    <name evidence="7" type="ORF">L9F63_001219</name>
</gene>
<dbReference type="GO" id="GO:0006826">
    <property type="term" value="P:iron ion transport"/>
    <property type="evidence" value="ECO:0007669"/>
    <property type="project" value="TreeGrafter"/>
</dbReference>
<dbReference type="GO" id="GO:0005507">
    <property type="term" value="F:copper ion binding"/>
    <property type="evidence" value="ECO:0007669"/>
    <property type="project" value="InterPro"/>
</dbReference>
<dbReference type="PANTHER" id="PTHR11709:SF232">
    <property type="entry name" value="STRAW, ISOFORM G"/>
    <property type="match status" value="1"/>
</dbReference>
<dbReference type="Pfam" id="PF07731">
    <property type="entry name" value="Cu-oxidase_2"/>
    <property type="match status" value="1"/>
</dbReference>
<dbReference type="GO" id="GO:0016491">
    <property type="term" value="F:oxidoreductase activity"/>
    <property type="evidence" value="ECO:0007669"/>
    <property type="project" value="UniProtKB-KW"/>
</dbReference>
<dbReference type="PANTHER" id="PTHR11709">
    <property type="entry name" value="MULTI-COPPER OXIDASE"/>
    <property type="match status" value="1"/>
</dbReference>
<feature type="non-terminal residue" evidence="7">
    <location>
        <position position="599"/>
    </location>
</feature>
<evidence type="ECO:0000313" key="8">
    <source>
        <dbReference type="Proteomes" id="UP001233999"/>
    </source>
</evidence>
<keyword evidence="8" id="KW-1185">Reference proteome</keyword>
<dbReference type="InterPro" id="IPR002355">
    <property type="entry name" value="Cu_oxidase_Cu_BS"/>
</dbReference>
<dbReference type="PROSITE" id="PS00080">
    <property type="entry name" value="MULTICOPPER_OXIDASE2"/>
    <property type="match status" value="1"/>
</dbReference>
<evidence type="ECO:0000259" key="4">
    <source>
        <dbReference type="Pfam" id="PF00394"/>
    </source>
</evidence>
<sequence length="599" mass="66434">MYEGQYLPNETYNDVFAKMKSTVMSQSPAPALKDSIAVPSKGYAIIKFKADNPGYWFFHCHFMYHLATGMAVIFKALFKLGYITESFNENSYLQPNRVTLAQFNSANRNSNLCARNCVANESPKTCYYRLVAEDYVTMGPACGNCPTNTADCTASQCVVADGIEKSIKTFNRMLPGPSIEVCLGDRIVVDVTNNVAGEELTVHWHGIWQRGTQYMDGVPMVTQCPIHEGQTFRYDFIANNPGTHYYHTHTGLSKLDGLEGTLIVRNPKDSNRNTYTIDDPEHVINIMDWMNTTAGSRFPGLYNGQAGQLPSTFLPQGQGRPKPGTTRAAPPPYKEFWVKRGERYRFRLIGGMCTVCGVEVRVEGHTMLLIATDGADINPVTVSSVMLFSGERYDVVINANQTGGGTYWMHFRGLAECSTPETEIYQLAVLRYEGTNQARPTAPGYRANFSPQGTIANPQNASCGTNQGGVCVSQLQGSVPDTENVLRRNATFNLNFQFGFHIFEANRRQDLYNNGQYKRYFVAPDQTTLTSWMNNISFVTTPAPILSQGQEVASSIYCPSNTRTGLPTCPANTGEDYCECAYVIKIPCGEIVQIFLTDA</sequence>
<comment type="similarity">
    <text evidence="1">Belongs to the multicopper oxidase family.</text>
</comment>
<organism evidence="7 8">
    <name type="scientific">Diploptera punctata</name>
    <name type="common">Pacific beetle cockroach</name>
    <dbReference type="NCBI Taxonomy" id="6984"/>
    <lineage>
        <taxon>Eukaryota</taxon>
        <taxon>Metazoa</taxon>
        <taxon>Ecdysozoa</taxon>
        <taxon>Arthropoda</taxon>
        <taxon>Hexapoda</taxon>
        <taxon>Insecta</taxon>
        <taxon>Pterygota</taxon>
        <taxon>Neoptera</taxon>
        <taxon>Polyneoptera</taxon>
        <taxon>Dictyoptera</taxon>
        <taxon>Blattodea</taxon>
        <taxon>Blaberoidea</taxon>
        <taxon>Blaberidae</taxon>
        <taxon>Diplopterinae</taxon>
        <taxon>Diploptera</taxon>
    </lineage>
</organism>
<reference evidence="7" key="2">
    <citation type="submission" date="2023-05" db="EMBL/GenBank/DDBJ databases">
        <authorList>
            <person name="Fouks B."/>
        </authorList>
    </citation>
    <scope>NUCLEOTIDE SEQUENCE</scope>
    <source>
        <strain evidence="7">Stay&amp;Tobe</strain>
        <tissue evidence="7">Testes</tissue>
    </source>
</reference>
<evidence type="ECO:0000256" key="3">
    <source>
        <dbReference type="ARBA" id="ARBA00023002"/>
    </source>
</evidence>
<dbReference type="CDD" id="cd13884">
    <property type="entry name" value="CuRO_2_tcLCC_insect_like"/>
    <property type="match status" value="1"/>
</dbReference>
<dbReference type="InterPro" id="IPR045087">
    <property type="entry name" value="Cu-oxidase_fam"/>
</dbReference>
<dbReference type="Proteomes" id="UP001233999">
    <property type="component" value="Unassembled WGS sequence"/>
</dbReference>
<accession>A0AAD8A4I6</accession>
<protein>
    <recommendedName>
        <fullName evidence="9">Laccase</fullName>
    </recommendedName>
</protein>
<proteinExistence type="inferred from homology"/>
<dbReference type="InterPro" id="IPR001117">
    <property type="entry name" value="Cu-oxidase_2nd"/>
</dbReference>
<dbReference type="InterPro" id="IPR033138">
    <property type="entry name" value="Cu_oxidase_CS"/>
</dbReference>
<dbReference type="SUPFAM" id="SSF49503">
    <property type="entry name" value="Cupredoxins"/>
    <property type="match status" value="3"/>
</dbReference>
<reference evidence="7" key="1">
    <citation type="journal article" date="2023" name="IScience">
        <title>Live-bearing cockroach genome reveals convergent evolutionary mechanisms linked to viviparity in insects and beyond.</title>
        <authorList>
            <person name="Fouks B."/>
            <person name="Harrison M.C."/>
            <person name="Mikhailova A.A."/>
            <person name="Marchal E."/>
            <person name="English S."/>
            <person name="Carruthers M."/>
            <person name="Jennings E.C."/>
            <person name="Chiamaka E.L."/>
            <person name="Frigard R.A."/>
            <person name="Pippel M."/>
            <person name="Attardo G.M."/>
            <person name="Benoit J.B."/>
            <person name="Bornberg-Bauer E."/>
            <person name="Tobe S.S."/>
        </authorList>
    </citation>
    <scope>NUCLEOTIDE SEQUENCE</scope>
    <source>
        <strain evidence="7">Stay&amp;Tobe</strain>
    </source>
</reference>